<evidence type="ECO:0000313" key="1">
    <source>
        <dbReference type="EMBL" id="KAF5573246.1"/>
    </source>
</evidence>
<proteinExistence type="predicted"/>
<name>A0A8H5NNN2_9HYPO</name>
<dbReference type="Proteomes" id="UP000544095">
    <property type="component" value="Unassembled WGS sequence"/>
</dbReference>
<keyword evidence="2" id="KW-1185">Reference proteome</keyword>
<comment type="caution">
    <text evidence="1">The sequence shown here is derived from an EMBL/GenBank/DDBJ whole genome shotgun (WGS) entry which is preliminary data.</text>
</comment>
<dbReference type="EMBL" id="JAAOAR010000828">
    <property type="protein sequence ID" value="KAF5573246.1"/>
    <property type="molecule type" value="Genomic_DNA"/>
</dbReference>
<reference evidence="1 2" key="1">
    <citation type="submission" date="2020-05" db="EMBL/GenBank/DDBJ databases">
        <title>Identification and distribution of gene clusters putatively required for synthesis of sphingolipid metabolism inhibitors in phylogenetically diverse species of the filamentous fungus Fusarium.</title>
        <authorList>
            <person name="Kim H.-S."/>
            <person name="Busman M."/>
            <person name="Brown D.W."/>
            <person name="Divon H."/>
            <person name="Uhlig S."/>
            <person name="Proctor R.H."/>
        </authorList>
    </citation>
    <scope>NUCLEOTIDE SEQUENCE [LARGE SCALE GENOMIC DNA]</scope>
    <source>
        <strain evidence="1 2">NRRL 25211</strain>
    </source>
</reference>
<accession>A0A8H5NNN2</accession>
<sequence length="570" mass="64620">MAQDECHLLRLSTELIYQILDYSPPTACFNLAITCASLHLQCLGLLDLHREAYSKYRITSDLSPETVIDLLQNTTKARIERWHVRELEIWGSRNGWDDWRPWVPELPGTCGLADGLPTRHGLLLQDIERYIHTALELWTFPRLNESETESEIDTIEYDLMTGQDGFLKLLLIATCPRLHSLRFAKKVRNFHTALSWMTYVINKDSAYTGNWPPGFESLRNIAVGIETDQRLDDESVDPKARDFAALFHIPNLESLYFNDLIYTTDGEANYLHSDVVDQYGFPRGTSSVKHLFIDGASEFSADYSQAIPNASKRLESVVLRVAGEHQQEIDDVDVFAGSLSFSNGKTLQKLILYNPRGMYADYRLDDLEDFGNLKLFTLKVSAMMLGELYRMHSSPNAEQLAEYVSGSFPASTEALYIWGRLYEHVDDIPSDILDSTLAALIESGVLENLKVVYLTNVEKRQAQNDTDFPPRRSIDAGLKELLLPKSVAAGLKTGVHVCTVMNRDDGGYWKNFPARPDRFDLKTFPWYGERPASWRLDLQSGEWGPDCEGCGECTDCLAVYPAELWKSGRP</sequence>
<protein>
    <submittedName>
        <fullName evidence="1">Uncharacterized protein</fullName>
    </submittedName>
</protein>
<organism evidence="1 2">
    <name type="scientific">Fusarium pseudoanthophilum</name>
    <dbReference type="NCBI Taxonomy" id="48495"/>
    <lineage>
        <taxon>Eukaryota</taxon>
        <taxon>Fungi</taxon>
        <taxon>Dikarya</taxon>
        <taxon>Ascomycota</taxon>
        <taxon>Pezizomycotina</taxon>
        <taxon>Sordariomycetes</taxon>
        <taxon>Hypocreomycetidae</taxon>
        <taxon>Hypocreales</taxon>
        <taxon>Nectriaceae</taxon>
        <taxon>Fusarium</taxon>
        <taxon>Fusarium fujikuroi species complex</taxon>
    </lineage>
</organism>
<evidence type="ECO:0000313" key="2">
    <source>
        <dbReference type="Proteomes" id="UP000544095"/>
    </source>
</evidence>
<dbReference type="AlphaFoldDB" id="A0A8H5NNN2"/>
<gene>
    <name evidence="1" type="ORF">FPANT_12498</name>
</gene>